<evidence type="ECO:0000256" key="1">
    <source>
        <dbReference type="SAM" id="MobiDB-lite"/>
    </source>
</evidence>
<evidence type="ECO:0000313" key="2">
    <source>
        <dbReference type="EMBL" id="KAJ7698910.1"/>
    </source>
</evidence>
<gene>
    <name evidence="2" type="ORF">B0H17DRAFT_1196501</name>
</gene>
<dbReference type="EMBL" id="JARKIE010000024">
    <property type="protein sequence ID" value="KAJ7698910.1"/>
    <property type="molecule type" value="Genomic_DNA"/>
</dbReference>
<accession>A0AAD7DVG1</accession>
<feature type="compositionally biased region" description="Low complexity" evidence="1">
    <location>
        <begin position="112"/>
        <end position="122"/>
    </location>
</feature>
<dbReference type="AlphaFoldDB" id="A0AAD7DVG1"/>
<proteinExistence type="predicted"/>
<sequence length="189" mass="20606">MSSSKSCHMETLKHAAVALQPTNMTAEDMIPDTVDLLHDPQFWCLPQMHEAAPPDGSDGGCYPLYLVTQGHIVGIWRSWAVVKAMVALQKYCMPTLPAGCSSKKMEDGDTDTGGSVSSSSSVTTSSWQELPATARCYAIWRSGIVYGDHEEAKMVFMAALMVGAKPKILSTADYDEVQAFCDGIYWIED</sequence>
<keyword evidence="3" id="KW-1185">Reference proteome</keyword>
<name>A0AAD7DVG1_MYCRO</name>
<organism evidence="2 3">
    <name type="scientific">Mycena rosella</name>
    <name type="common">Pink bonnet</name>
    <name type="synonym">Agaricus rosellus</name>
    <dbReference type="NCBI Taxonomy" id="1033263"/>
    <lineage>
        <taxon>Eukaryota</taxon>
        <taxon>Fungi</taxon>
        <taxon>Dikarya</taxon>
        <taxon>Basidiomycota</taxon>
        <taxon>Agaricomycotina</taxon>
        <taxon>Agaricomycetes</taxon>
        <taxon>Agaricomycetidae</taxon>
        <taxon>Agaricales</taxon>
        <taxon>Marasmiineae</taxon>
        <taxon>Mycenaceae</taxon>
        <taxon>Mycena</taxon>
    </lineage>
</organism>
<dbReference type="Proteomes" id="UP001221757">
    <property type="component" value="Unassembled WGS sequence"/>
</dbReference>
<protein>
    <submittedName>
        <fullName evidence="2">Uncharacterized protein</fullName>
    </submittedName>
</protein>
<feature type="region of interest" description="Disordered" evidence="1">
    <location>
        <begin position="103"/>
        <end position="122"/>
    </location>
</feature>
<reference evidence="2" key="1">
    <citation type="submission" date="2023-03" db="EMBL/GenBank/DDBJ databases">
        <title>Massive genome expansion in bonnet fungi (Mycena s.s.) driven by repeated elements and novel gene families across ecological guilds.</title>
        <authorList>
            <consortium name="Lawrence Berkeley National Laboratory"/>
            <person name="Harder C.B."/>
            <person name="Miyauchi S."/>
            <person name="Viragh M."/>
            <person name="Kuo A."/>
            <person name="Thoen E."/>
            <person name="Andreopoulos B."/>
            <person name="Lu D."/>
            <person name="Skrede I."/>
            <person name="Drula E."/>
            <person name="Henrissat B."/>
            <person name="Morin E."/>
            <person name="Kohler A."/>
            <person name="Barry K."/>
            <person name="LaButti K."/>
            <person name="Morin E."/>
            <person name="Salamov A."/>
            <person name="Lipzen A."/>
            <person name="Mereny Z."/>
            <person name="Hegedus B."/>
            <person name="Baldrian P."/>
            <person name="Stursova M."/>
            <person name="Weitz H."/>
            <person name="Taylor A."/>
            <person name="Grigoriev I.V."/>
            <person name="Nagy L.G."/>
            <person name="Martin F."/>
            <person name="Kauserud H."/>
        </authorList>
    </citation>
    <scope>NUCLEOTIDE SEQUENCE</scope>
    <source>
        <strain evidence="2">CBHHK067</strain>
    </source>
</reference>
<comment type="caution">
    <text evidence="2">The sequence shown here is derived from an EMBL/GenBank/DDBJ whole genome shotgun (WGS) entry which is preliminary data.</text>
</comment>
<evidence type="ECO:0000313" key="3">
    <source>
        <dbReference type="Proteomes" id="UP001221757"/>
    </source>
</evidence>